<feature type="domain" description="Rhodopsin" evidence="6">
    <location>
        <begin position="36"/>
        <end position="280"/>
    </location>
</feature>
<feature type="transmembrane region" description="Helical" evidence="4">
    <location>
        <begin position="47"/>
        <end position="70"/>
    </location>
</feature>
<dbReference type="InterPro" id="IPR049326">
    <property type="entry name" value="Rhodopsin_dom_fungi"/>
</dbReference>
<dbReference type="EMBL" id="FP929138">
    <property type="protein sequence ID" value="CBY00396.1"/>
    <property type="molecule type" value="Genomic_DNA"/>
</dbReference>
<feature type="transmembrane region" description="Helical" evidence="4">
    <location>
        <begin position="20"/>
        <end position="40"/>
    </location>
</feature>
<name>E5A9Q5_LEPMJ</name>
<evidence type="ECO:0000259" key="6">
    <source>
        <dbReference type="Pfam" id="PF20684"/>
    </source>
</evidence>
<dbReference type="InterPro" id="IPR002018">
    <property type="entry name" value="CarbesteraseB"/>
</dbReference>
<protein>
    <submittedName>
        <fullName evidence="7">Uncharacterized protein</fullName>
    </submittedName>
</protein>
<keyword evidence="4" id="KW-0812">Transmembrane</keyword>
<feature type="domain" description="Carboxylesterase type B" evidence="5">
    <location>
        <begin position="422"/>
        <end position="896"/>
    </location>
</feature>
<feature type="transmembrane region" description="Helical" evidence="4">
    <location>
        <begin position="97"/>
        <end position="121"/>
    </location>
</feature>
<dbReference type="OrthoDB" id="6846267at2759"/>
<dbReference type="eggNOG" id="KOG1516">
    <property type="taxonomic scope" value="Eukaryota"/>
</dbReference>
<dbReference type="SUPFAM" id="SSF53474">
    <property type="entry name" value="alpha/beta-Hydrolases"/>
    <property type="match status" value="1"/>
</dbReference>
<dbReference type="InterPro" id="IPR019826">
    <property type="entry name" value="Carboxylesterase_B_AS"/>
</dbReference>
<evidence type="ECO:0000256" key="4">
    <source>
        <dbReference type="SAM" id="Phobius"/>
    </source>
</evidence>
<evidence type="ECO:0000256" key="3">
    <source>
        <dbReference type="SAM" id="MobiDB-lite"/>
    </source>
</evidence>
<evidence type="ECO:0000256" key="1">
    <source>
        <dbReference type="ARBA" id="ARBA00005964"/>
    </source>
</evidence>
<dbReference type="PANTHER" id="PTHR43142:SF4">
    <property type="entry name" value="CARBOXYLIC ESTER HYDROLASE"/>
    <property type="match status" value="1"/>
</dbReference>
<gene>
    <name evidence="7" type="ORF">LEMA_P015260.1</name>
</gene>
<feature type="transmembrane region" description="Helical" evidence="4">
    <location>
        <begin position="133"/>
        <end position="154"/>
    </location>
</feature>
<dbReference type="Pfam" id="PF00135">
    <property type="entry name" value="COesterase"/>
    <property type="match status" value="1"/>
</dbReference>
<evidence type="ECO:0000259" key="5">
    <source>
        <dbReference type="Pfam" id="PF00135"/>
    </source>
</evidence>
<feature type="transmembrane region" description="Helical" evidence="4">
    <location>
        <begin position="257"/>
        <end position="275"/>
    </location>
</feature>
<keyword evidence="2" id="KW-0378">Hydrolase</keyword>
<dbReference type="OMA" id="LMSHYFP"/>
<evidence type="ECO:0000256" key="2">
    <source>
        <dbReference type="ARBA" id="ARBA00022801"/>
    </source>
</evidence>
<dbReference type="InParanoid" id="E5A9Q5"/>
<feature type="transmembrane region" description="Helical" evidence="4">
    <location>
        <begin position="216"/>
        <end position="237"/>
    </location>
</feature>
<dbReference type="PANTHER" id="PTHR43142">
    <property type="entry name" value="CARBOXYLIC ESTER HYDROLASE"/>
    <property type="match status" value="1"/>
</dbReference>
<keyword evidence="8" id="KW-1185">Reference proteome</keyword>
<dbReference type="Pfam" id="PF20684">
    <property type="entry name" value="Fung_rhodopsin"/>
    <property type="match status" value="1"/>
</dbReference>
<accession>E5A9Q5</accession>
<dbReference type="STRING" id="985895.E5A9Q5"/>
<evidence type="ECO:0000313" key="7">
    <source>
        <dbReference type="EMBL" id="CBY00396.1"/>
    </source>
</evidence>
<proteinExistence type="inferred from homology"/>
<dbReference type="Proteomes" id="UP000002668">
    <property type="component" value="Genome"/>
</dbReference>
<dbReference type="PROSITE" id="PS00122">
    <property type="entry name" value="CARBOXYLESTERASE_B_1"/>
    <property type="match status" value="1"/>
</dbReference>
<keyword evidence="4" id="KW-1133">Transmembrane helix</keyword>
<dbReference type="GeneID" id="13290251"/>
<dbReference type="HOGENOM" id="CLU_312151_0_0_1"/>
<dbReference type="AlphaFoldDB" id="E5A9Q5"/>
<sequence>MADPAAPQDLPLDDRSDALRIPIITLIVFSSIFVVLRLAISFKNRHFFLVTDHLLWTGYIFAIVGAIYTYKTAAVGGGKHVWDPIMTPANLERYLHYIWVGQLLNLYGMALIKLSVCAYIFMLDFSKAFRTVIWLSVVVHLGLNFVFPSVILFGECDPISKHWDVAGTQPGSCWSATPRVVSGYSGAACNILTDLLYTMAPLIYISRVQLPKRTIWGVRAVFLLGLVTTTISALKLYEMKSLNESPDPTFTSVNLSIYAVAEVFVGTITASLPPLRKTFENLLHRILPTSVMGTKNTGNSFVMQGAGSHQSGKLSGTKADCDNESEMGILPNDQVSTGKGSNHAIIKTTLLPEIKPVLMLTLTLQRARPHRLSNYRWVTEVRLAKAVNPASRPCNRNHHYRIPLAQDIMTTSSKPFIHDVQFRGIVEGLTYVNSQSEPLCHFFGGVPYALPPVGPFRFQKPRSLPPCYRYGTKANPGRFTGGCGICPQPGDRDSDGKLKVAMWDEDCLQSSIWIPCGDPPAAGWPVLFWIHGGFLQWGSPNRMDCRALLSESPVKCIIVAPAYRLNVFGFLAFKDMFESCPDAEVNLGFWDQRMALQWTYENISYFGGDASNITIGGYSAGSHSVFYQLAYDLGVADKKAIVKRALMLSNGPGMQPKSLDEAQVQSGQLLEALNVPVDLPVQEKLARLRSLPTDTLVEATYKIQLHQFRAVTDGSFVRHGLLNELSNGIFAQRMKKRGVKLIIGECSDEHHVYGTWRPPQSGFDNMLARLEADYSRDASRVLMSEYFPGGKLPSKYKSWQAAFGHIYADVQVHALERGLVTALVKHGAGDLIHRYRIEWRAKCVDKDMPPSFGASHASDMAIWFFGNGRELEQDEKEVVVKSFLGPLSSFLQNGNMDWGTEHALQLRTLKRDGSVMIEEDTRLEEGMRLWNALKRVGATGNPVETAKL</sequence>
<dbReference type="InterPro" id="IPR029058">
    <property type="entry name" value="AB_hydrolase_fold"/>
</dbReference>
<dbReference type="GO" id="GO:0016787">
    <property type="term" value="F:hydrolase activity"/>
    <property type="evidence" value="ECO:0007669"/>
    <property type="project" value="UniProtKB-KW"/>
</dbReference>
<dbReference type="ESTHER" id="lepmc-e5a9q5">
    <property type="family name" value="Fungal_carboxylesterase_lipase"/>
</dbReference>
<organism evidence="8">
    <name type="scientific">Leptosphaeria maculans (strain JN3 / isolate v23.1.3 / race Av1-4-5-6-7-8)</name>
    <name type="common">Blackleg fungus</name>
    <name type="synonym">Phoma lingam</name>
    <dbReference type="NCBI Taxonomy" id="985895"/>
    <lineage>
        <taxon>Eukaryota</taxon>
        <taxon>Fungi</taxon>
        <taxon>Dikarya</taxon>
        <taxon>Ascomycota</taxon>
        <taxon>Pezizomycotina</taxon>
        <taxon>Dothideomycetes</taxon>
        <taxon>Pleosporomycetidae</taxon>
        <taxon>Pleosporales</taxon>
        <taxon>Pleosporineae</taxon>
        <taxon>Leptosphaeriaceae</taxon>
        <taxon>Plenodomus</taxon>
        <taxon>Plenodomus lingam/Leptosphaeria maculans species complex</taxon>
    </lineage>
</organism>
<dbReference type="Gene3D" id="3.40.50.1820">
    <property type="entry name" value="alpha/beta hydrolase"/>
    <property type="match status" value="1"/>
</dbReference>
<keyword evidence="4" id="KW-0472">Membrane</keyword>
<feature type="region of interest" description="Disordered" evidence="3">
    <location>
        <begin position="306"/>
        <end position="336"/>
    </location>
</feature>
<evidence type="ECO:0000313" key="8">
    <source>
        <dbReference type="Proteomes" id="UP000002668"/>
    </source>
</evidence>
<reference evidence="8" key="1">
    <citation type="journal article" date="2011" name="Nat. Commun.">
        <title>Effector diversification within compartments of the Leptosphaeria maculans genome affected by Repeat-Induced Point mutations.</title>
        <authorList>
            <person name="Rouxel T."/>
            <person name="Grandaubert J."/>
            <person name="Hane J.K."/>
            <person name="Hoede C."/>
            <person name="van de Wouw A.P."/>
            <person name="Couloux A."/>
            <person name="Dominguez V."/>
            <person name="Anthouard V."/>
            <person name="Bally P."/>
            <person name="Bourras S."/>
            <person name="Cozijnsen A.J."/>
            <person name="Ciuffetti L.M."/>
            <person name="Degrave A."/>
            <person name="Dilmaghani A."/>
            <person name="Duret L."/>
            <person name="Fudal I."/>
            <person name="Goodwin S.B."/>
            <person name="Gout L."/>
            <person name="Glaser N."/>
            <person name="Linglin J."/>
            <person name="Kema G.H.J."/>
            <person name="Lapalu N."/>
            <person name="Lawrence C.B."/>
            <person name="May K."/>
            <person name="Meyer M."/>
            <person name="Ollivier B."/>
            <person name="Poulain J."/>
            <person name="Schoch C.L."/>
            <person name="Simon A."/>
            <person name="Spatafora J.W."/>
            <person name="Stachowiak A."/>
            <person name="Turgeon B.G."/>
            <person name="Tyler B.M."/>
            <person name="Vincent D."/>
            <person name="Weissenbach J."/>
            <person name="Amselem J."/>
            <person name="Quesneville H."/>
            <person name="Oliver R.P."/>
            <person name="Wincker P."/>
            <person name="Balesdent M.-H."/>
            <person name="Howlett B.J."/>
        </authorList>
    </citation>
    <scope>NUCLEOTIDE SEQUENCE [LARGE SCALE GENOMIC DNA]</scope>
    <source>
        <strain evidence="8">JN3 / isolate v23.1.3 / race Av1-4-5-6-7-8</strain>
    </source>
</reference>
<comment type="similarity">
    <text evidence="1">Belongs to the type-B carboxylesterase/lipase family.</text>
</comment>
<dbReference type="VEuPathDB" id="FungiDB:LEMA_P015260.1"/>